<name>C5KP47_PERM5</name>
<dbReference type="AlphaFoldDB" id="C5KP47"/>
<gene>
    <name evidence="1" type="ORF">Pmar_PMAR016301</name>
</gene>
<dbReference type="RefSeq" id="XP_002781951.1">
    <property type="nucleotide sequence ID" value="XM_002781905.1"/>
</dbReference>
<protein>
    <submittedName>
        <fullName evidence="1">Uncharacterized protein</fullName>
    </submittedName>
</protein>
<evidence type="ECO:0000313" key="1">
    <source>
        <dbReference type="EMBL" id="EER13746.1"/>
    </source>
</evidence>
<evidence type="ECO:0000313" key="2">
    <source>
        <dbReference type="Proteomes" id="UP000007800"/>
    </source>
</evidence>
<dbReference type="Proteomes" id="UP000007800">
    <property type="component" value="Unassembled WGS sequence"/>
</dbReference>
<proteinExistence type="predicted"/>
<accession>C5KP47</accession>
<keyword evidence="2" id="KW-1185">Reference proteome</keyword>
<organism evidence="2">
    <name type="scientific">Perkinsus marinus (strain ATCC 50983 / TXsc)</name>
    <dbReference type="NCBI Taxonomy" id="423536"/>
    <lineage>
        <taxon>Eukaryota</taxon>
        <taxon>Sar</taxon>
        <taxon>Alveolata</taxon>
        <taxon>Perkinsozoa</taxon>
        <taxon>Perkinsea</taxon>
        <taxon>Perkinsida</taxon>
        <taxon>Perkinsidae</taxon>
        <taxon>Perkinsus</taxon>
    </lineage>
</organism>
<sequence length="76" mass="8036">MSWLGSAAVVFRPTATADYSTGSTYVAATPGDVTTSTTSDKLKHGGEVTWDYTKKGGKKVGGWMKDGYGAAKRKWG</sequence>
<dbReference type="InParanoid" id="C5KP47"/>
<reference evidence="1 2" key="1">
    <citation type="submission" date="2008-07" db="EMBL/GenBank/DDBJ databases">
        <authorList>
            <person name="El-Sayed N."/>
            <person name="Caler E."/>
            <person name="Inman J."/>
            <person name="Amedeo P."/>
            <person name="Hass B."/>
            <person name="Wortman J."/>
        </authorList>
    </citation>
    <scope>NUCLEOTIDE SEQUENCE [LARGE SCALE GENOMIC DNA]</scope>
    <source>
        <strain evidence="2">ATCC 50983 / TXsc</strain>
    </source>
</reference>
<dbReference type="GeneID" id="9043456"/>
<dbReference type="EMBL" id="GG674921">
    <property type="protein sequence ID" value="EER13746.1"/>
    <property type="molecule type" value="Genomic_DNA"/>
</dbReference>